<evidence type="ECO:0000256" key="8">
    <source>
        <dbReference type="ARBA" id="ARBA00049047"/>
    </source>
</evidence>
<reference evidence="11" key="2">
    <citation type="submission" date="2020-09" db="EMBL/GenBank/DDBJ databases">
        <authorList>
            <person name="Sun Q."/>
            <person name="Kim S."/>
        </authorList>
    </citation>
    <scope>NUCLEOTIDE SEQUENCE</scope>
    <source>
        <strain evidence="11">KCTC 42097</strain>
    </source>
</reference>
<keyword evidence="12" id="KW-1185">Reference proteome</keyword>
<dbReference type="Proteomes" id="UP000641137">
    <property type="component" value="Unassembled WGS sequence"/>
</dbReference>
<dbReference type="GO" id="GO:0004834">
    <property type="term" value="F:tryptophan synthase activity"/>
    <property type="evidence" value="ECO:0007669"/>
    <property type="project" value="UniProtKB-UniRule"/>
</dbReference>
<dbReference type="GO" id="GO:0005829">
    <property type="term" value="C:cytosol"/>
    <property type="evidence" value="ECO:0007669"/>
    <property type="project" value="TreeGrafter"/>
</dbReference>
<evidence type="ECO:0000256" key="2">
    <source>
        <dbReference type="ARBA" id="ARBA00004733"/>
    </source>
</evidence>
<comment type="catalytic activity">
    <reaction evidence="8 9">
        <text>(1S,2R)-1-C-(indol-3-yl)glycerol 3-phosphate + L-serine = D-glyceraldehyde 3-phosphate + L-tryptophan + H2O</text>
        <dbReference type="Rhea" id="RHEA:10532"/>
        <dbReference type="ChEBI" id="CHEBI:15377"/>
        <dbReference type="ChEBI" id="CHEBI:33384"/>
        <dbReference type="ChEBI" id="CHEBI:57912"/>
        <dbReference type="ChEBI" id="CHEBI:58866"/>
        <dbReference type="ChEBI" id="CHEBI:59776"/>
        <dbReference type="EC" id="4.2.1.20"/>
    </reaction>
</comment>
<dbReference type="RefSeq" id="WP_189488629.1">
    <property type="nucleotide sequence ID" value="NZ_BMZO01000003.1"/>
</dbReference>
<sequence>MTTRIDRRMAKLKEEGRPALVTYFMGGDPDYETSLRIMKALPKAGSDVIELGMPFSDPMADGPAIQAAGLRALKGGQTLARTMQMASDFRKQDDETPIILMGYYNPIFVYGVERFLEDAIKAGIDGLIVVDLPSEMDKELCIPAMNAGMNFIRLATPTTDDKRMPKVLQNTSGFVYYVSMTGITGSALPDTSRIGAAVARIKSHTDLPVCVGFGVKTAEQARVIGASADGVVVGTAIVNAVANVLDKNGKMTADPAEAVATLVSGLSGGVRQARLASATQG</sequence>
<gene>
    <name evidence="9 11" type="primary">trpA</name>
    <name evidence="11" type="ORF">GCM10010136_10490</name>
</gene>
<evidence type="ECO:0000313" key="11">
    <source>
        <dbReference type="EMBL" id="GHC66919.1"/>
    </source>
</evidence>
<comment type="function">
    <text evidence="1 9">The alpha subunit is responsible for the aldol cleavage of indoleglycerol phosphate to indole and glyceraldehyde 3-phosphate.</text>
</comment>
<dbReference type="SUPFAM" id="SSF51366">
    <property type="entry name" value="Ribulose-phoshate binding barrel"/>
    <property type="match status" value="1"/>
</dbReference>
<dbReference type="InterPro" id="IPR002028">
    <property type="entry name" value="Trp_synthase_suA"/>
</dbReference>
<organism evidence="11 12">
    <name type="scientific">Limoniibacter endophyticus</name>
    <dbReference type="NCBI Taxonomy" id="1565040"/>
    <lineage>
        <taxon>Bacteria</taxon>
        <taxon>Pseudomonadati</taxon>
        <taxon>Pseudomonadota</taxon>
        <taxon>Alphaproteobacteria</taxon>
        <taxon>Hyphomicrobiales</taxon>
        <taxon>Bartonellaceae</taxon>
        <taxon>Limoniibacter</taxon>
    </lineage>
</organism>
<dbReference type="EC" id="4.2.1.20" evidence="9"/>
<evidence type="ECO:0000256" key="6">
    <source>
        <dbReference type="ARBA" id="ARBA00023141"/>
    </source>
</evidence>
<keyword evidence="7 9" id="KW-0456">Lyase</keyword>
<dbReference type="InterPro" id="IPR018204">
    <property type="entry name" value="Trp_synthase_alpha_AS"/>
</dbReference>
<dbReference type="HAMAP" id="MF_00131">
    <property type="entry name" value="Trp_synth_alpha"/>
    <property type="match status" value="1"/>
</dbReference>
<comment type="similarity">
    <text evidence="9 10">Belongs to the TrpA family.</text>
</comment>
<proteinExistence type="inferred from homology"/>
<evidence type="ECO:0000256" key="10">
    <source>
        <dbReference type="RuleBase" id="RU003662"/>
    </source>
</evidence>
<dbReference type="PROSITE" id="PS00167">
    <property type="entry name" value="TRP_SYNTHASE_ALPHA"/>
    <property type="match status" value="1"/>
</dbReference>
<feature type="active site" description="Proton acceptor" evidence="9">
    <location>
        <position position="50"/>
    </location>
</feature>
<keyword evidence="6 9" id="KW-0057">Aromatic amino acid biosynthesis</keyword>
<reference evidence="11" key="1">
    <citation type="journal article" date="2014" name="Int. J. Syst. Evol. Microbiol.">
        <title>Complete genome sequence of Corynebacterium casei LMG S-19264T (=DSM 44701T), isolated from a smear-ripened cheese.</title>
        <authorList>
            <consortium name="US DOE Joint Genome Institute (JGI-PGF)"/>
            <person name="Walter F."/>
            <person name="Albersmeier A."/>
            <person name="Kalinowski J."/>
            <person name="Ruckert C."/>
        </authorList>
    </citation>
    <scope>NUCLEOTIDE SEQUENCE</scope>
    <source>
        <strain evidence="11">KCTC 42097</strain>
    </source>
</reference>
<comment type="caution">
    <text evidence="11">The sequence shown here is derived from an EMBL/GenBank/DDBJ whole genome shotgun (WGS) entry which is preliminary data.</text>
</comment>
<dbReference type="PANTHER" id="PTHR43406:SF1">
    <property type="entry name" value="TRYPTOPHAN SYNTHASE ALPHA CHAIN, CHLOROPLASTIC"/>
    <property type="match status" value="1"/>
</dbReference>
<comment type="subunit">
    <text evidence="3 9">Tetramer of two alpha and two beta chains.</text>
</comment>
<protein>
    <recommendedName>
        <fullName evidence="9">Tryptophan synthase alpha chain</fullName>
        <ecNumber evidence="9">4.2.1.20</ecNumber>
    </recommendedName>
</protein>
<accession>A0A8J3DN76</accession>
<comment type="pathway">
    <text evidence="2 9">Amino-acid biosynthesis; L-tryptophan biosynthesis; L-tryptophan from chorismate: step 5/5.</text>
</comment>
<dbReference type="NCBIfam" id="TIGR00262">
    <property type="entry name" value="trpA"/>
    <property type="match status" value="1"/>
</dbReference>
<dbReference type="Gene3D" id="3.20.20.70">
    <property type="entry name" value="Aldolase class I"/>
    <property type="match status" value="1"/>
</dbReference>
<dbReference type="CDD" id="cd04724">
    <property type="entry name" value="Tryptophan_synthase_alpha"/>
    <property type="match status" value="1"/>
</dbReference>
<dbReference type="Pfam" id="PF00290">
    <property type="entry name" value="Trp_syntA"/>
    <property type="match status" value="1"/>
</dbReference>
<dbReference type="UniPathway" id="UPA00035">
    <property type="reaction ID" value="UER00044"/>
</dbReference>
<keyword evidence="4 9" id="KW-0028">Amino-acid biosynthesis</keyword>
<dbReference type="InterPro" id="IPR011060">
    <property type="entry name" value="RibuloseP-bd_barrel"/>
</dbReference>
<evidence type="ECO:0000256" key="3">
    <source>
        <dbReference type="ARBA" id="ARBA00011270"/>
    </source>
</evidence>
<name>A0A8J3DN76_9HYPH</name>
<dbReference type="InterPro" id="IPR013785">
    <property type="entry name" value="Aldolase_TIM"/>
</dbReference>
<dbReference type="PANTHER" id="PTHR43406">
    <property type="entry name" value="TRYPTOPHAN SYNTHASE, ALPHA CHAIN"/>
    <property type="match status" value="1"/>
</dbReference>
<evidence type="ECO:0000256" key="9">
    <source>
        <dbReference type="HAMAP-Rule" id="MF_00131"/>
    </source>
</evidence>
<dbReference type="EMBL" id="BMZO01000003">
    <property type="protein sequence ID" value="GHC66919.1"/>
    <property type="molecule type" value="Genomic_DNA"/>
</dbReference>
<evidence type="ECO:0000256" key="5">
    <source>
        <dbReference type="ARBA" id="ARBA00022822"/>
    </source>
</evidence>
<evidence type="ECO:0000313" key="12">
    <source>
        <dbReference type="Proteomes" id="UP000641137"/>
    </source>
</evidence>
<dbReference type="FunFam" id="3.20.20.70:FF:000037">
    <property type="entry name" value="Tryptophan synthase alpha chain"/>
    <property type="match status" value="1"/>
</dbReference>
<evidence type="ECO:0000256" key="4">
    <source>
        <dbReference type="ARBA" id="ARBA00022605"/>
    </source>
</evidence>
<dbReference type="AlphaFoldDB" id="A0A8J3DN76"/>
<evidence type="ECO:0000256" key="7">
    <source>
        <dbReference type="ARBA" id="ARBA00023239"/>
    </source>
</evidence>
<feature type="active site" description="Proton acceptor" evidence="9">
    <location>
        <position position="61"/>
    </location>
</feature>
<evidence type="ECO:0000256" key="1">
    <source>
        <dbReference type="ARBA" id="ARBA00003365"/>
    </source>
</evidence>
<keyword evidence="5 9" id="KW-0822">Tryptophan biosynthesis</keyword>